<feature type="transmembrane region" description="Helical" evidence="7">
    <location>
        <begin position="15"/>
        <end position="36"/>
    </location>
</feature>
<keyword evidence="6" id="KW-0653">Protein transport</keyword>
<evidence type="ECO:0000256" key="6">
    <source>
        <dbReference type="RuleBase" id="RU004057"/>
    </source>
</evidence>
<dbReference type="PANTHER" id="PTHR30625:SF11">
    <property type="entry name" value="MOTA_TOLQ_EXBB PROTON CHANNEL DOMAIN-CONTAINING PROTEIN"/>
    <property type="match status" value="1"/>
</dbReference>
<accession>A0A1F7FL03</accession>
<sequence>MITFIAKFFQEGGPFMFVILGVLAFGVAIMIERAYYLIIRCRINAKTLLSQITKLVRSDKVSDARKLCVQSKAPLAIILESALWHYEQGLSNEEIQNAVDETALRELPKVQRRTHYLSLSSNVSTLLGLLGTITGLMAAFGALAAADPSQKAVLLALGIAQAMNTTAWGLIVAIPCMVAFSVLSARANDIIEEIDESSVRLLNFLFIQRSGR</sequence>
<evidence type="ECO:0000256" key="7">
    <source>
        <dbReference type="SAM" id="Phobius"/>
    </source>
</evidence>
<organism evidence="9 10">
    <name type="scientific">Candidatus Raymondbacteria bacterium RIFOXYD12_FULL_49_13</name>
    <dbReference type="NCBI Taxonomy" id="1817890"/>
    <lineage>
        <taxon>Bacteria</taxon>
        <taxon>Raymondiibacteriota</taxon>
    </lineage>
</organism>
<proteinExistence type="inferred from homology"/>
<dbReference type="EMBL" id="MFYX01000011">
    <property type="protein sequence ID" value="OGK07303.1"/>
    <property type="molecule type" value="Genomic_DNA"/>
</dbReference>
<evidence type="ECO:0000256" key="3">
    <source>
        <dbReference type="ARBA" id="ARBA00022692"/>
    </source>
</evidence>
<evidence type="ECO:0000256" key="5">
    <source>
        <dbReference type="ARBA" id="ARBA00023136"/>
    </source>
</evidence>
<feature type="transmembrane region" description="Helical" evidence="7">
    <location>
        <begin position="166"/>
        <end position="185"/>
    </location>
</feature>
<evidence type="ECO:0000256" key="2">
    <source>
        <dbReference type="ARBA" id="ARBA00022475"/>
    </source>
</evidence>
<evidence type="ECO:0000313" key="9">
    <source>
        <dbReference type="EMBL" id="OGK07303.1"/>
    </source>
</evidence>
<evidence type="ECO:0000256" key="4">
    <source>
        <dbReference type="ARBA" id="ARBA00022989"/>
    </source>
</evidence>
<comment type="similarity">
    <text evidence="6">Belongs to the exbB/tolQ family.</text>
</comment>
<dbReference type="GO" id="GO:0017038">
    <property type="term" value="P:protein import"/>
    <property type="evidence" value="ECO:0007669"/>
    <property type="project" value="TreeGrafter"/>
</dbReference>
<reference evidence="9 10" key="1">
    <citation type="journal article" date="2016" name="Nat. Commun.">
        <title>Thousands of microbial genomes shed light on interconnected biogeochemical processes in an aquifer system.</title>
        <authorList>
            <person name="Anantharaman K."/>
            <person name="Brown C.T."/>
            <person name="Hug L.A."/>
            <person name="Sharon I."/>
            <person name="Castelle C.J."/>
            <person name="Probst A.J."/>
            <person name="Thomas B.C."/>
            <person name="Singh A."/>
            <person name="Wilkins M.J."/>
            <person name="Karaoz U."/>
            <person name="Brodie E.L."/>
            <person name="Williams K.H."/>
            <person name="Hubbard S.S."/>
            <person name="Banfield J.F."/>
        </authorList>
    </citation>
    <scope>NUCLEOTIDE SEQUENCE [LARGE SCALE GENOMIC DNA]</scope>
</reference>
<dbReference type="InterPro" id="IPR050790">
    <property type="entry name" value="ExbB/TolQ_transport"/>
</dbReference>
<keyword evidence="6" id="KW-0813">Transport</keyword>
<dbReference type="PANTHER" id="PTHR30625">
    <property type="entry name" value="PROTEIN TOLQ"/>
    <property type="match status" value="1"/>
</dbReference>
<dbReference type="Proteomes" id="UP000179243">
    <property type="component" value="Unassembled WGS sequence"/>
</dbReference>
<keyword evidence="4 7" id="KW-1133">Transmembrane helix</keyword>
<keyword evidence="2" id="KW-1003">Cell membrane</keyword>
<evidence type="ECO:0000313" key="10">
    <source>
        <dbReference type="Proteomes" id="UP000179243"/>
    </source>
</evidence>
<comment type="subcellular location">
    <subcellularLocation>
        <location evidence="1">Cell membrane</location>
        <topology evidence="1">Multi-pass membrane protein</topology>
    </subcellularLocation>
    <subcellularLocation>
        <location evidence="6">Membrane</location>
        <topology evidence="6">Multi-pass membrane protein</topology>
    </subcellularLocation>
</comment>
<keyword evidence="3 7" id="KW-0812">Transmembrane</keyword>
<protein>
    <recommendedName>
        <fullName evidence="8">MotA/TolQ/ExbB proton channel domain-containing protein</fullName>
    </recommendedName>
</protein>
<evidence type="ECO:0000259" key="8">
    <source>
        <dbReference type="Pfam" id="PF01618"/>
    </source>
</evidence>
<gene>
    <name evidence="9" type="ORF">A2519_14355</name>
</gene>
<dbReference type="GO" id="GO:0005886">
    <property type="term" value="C:plasma membrane"/>
    <property type="evidence" value="ECO:0007669"/>
    <property type="project" value="UniProtKB-SubCell"/>
</dbReference>
<feature type="transmembrane region" description="Helical" evidence="7">
    <location>
        <begin position="123"/>
        <end position="146"/>
    </location>
</feature>
<dbReference type="AlphaFoldDB" id="A0A1F7FL03"/>
<dbReference type="InterPro" id="IPR002898">
    <property type="entry name" value="MotA_ExbB_proton_chnl"/>
</dbReference>
<name>A0A1F7FL03_UNCRA</name>
<evidence type="ECO:0000256" key="1">
    <source>
        <dbReference type="ARBA" id="ARBA00004651"/>
    </source>
</evidence>
<feature type="domain" description="MotA/TolQ/ExbB proton channel" evidence="8">
    <location>
        <begin position="72"/>
        <end position="195"/>
    </location>
</feature>
<comment type="caution">
    <text evidence="9">The sequence shown here is derived from an EMBL/GenBank/DDBJ whole genome shotgun (WGS) entry which is preliminary data.</text>
</comment>
<dbReference type="Pfam" id="PF01618">
    <property type="entry name" value="MotA_ExbB"/>
    <property type="match status" value="1"/>
</dbReference>
<keyword evidence="5 7" id="KW-0472">Membrane</keyword>